<dbReference type="PROSITE" id="PS51257">
    <property type="entry name" value="PROKAR_LIPOPROTEIN"/>
    <property type="match status" value="1"/>
</dbReference>
<keyword evidence="5" id="KW-1185">Reference proteome</keyword>
<dbReference type="InterPro" id="IPR009011">
    <property type="entry name" value="Man6P_isomerase_rcpt-bd_dom_sf"/>
</dbReference>
<accession>A0A8S4PK37</accession>
<evidence type="ECO:0000256" key="2">
    <source>
        <dbReference type="SAM" id="Phobius"/>
    </source>
</evidence>
<evidence type="ECO:0000256" key="1">
    <source>
        <dbReference type="ARBA" id="ARBA00023180"/>
    </source>
</evidence>
<keyword evidence="2" id="KW-1133">Transmembrane helix</keyword>
<sequence length="265" mass="28540">MKLDFPSMSLLGLFLVCLVGGTHGISSCTQSDSCTCKSDTGGVIDLKPLANNDNTPKYQDVDSPTAGQQYSYNPCYGFDEGTCSGVASCENVGPNSYYDAGTPTTATFAVEKGSDLKQLAPMDIPDDNLVTITYTSSDITRQTKVILICEGTEKFSVDALLTNPDTTYQWLYIYVLRAPQACPGGGGGLSAGSILCIVFVSFLILYLLVGFIVTTFVQKKEGKERIPNSHFWFALPIMVKDGTVFVISKIPGIGAKTQGYKYDNI</sequence>
<keyword evidence="3" id="KW-0732">Signal</keyword>
<feature type="transmembrane region" description="Helical" evidence="2">
    <location>
        <begin position="192"/>
        <end position="217"/>
    </location>
</feature>
<feature type="signal peptide" evidence="3">
    <location>
        <begin position="1"/>
        <end position="24"/>
    </location>
</feature>
<dbReference type="OrthoDB" id="29460at2759"/>
<proteinExistence type="predicted"/>
<gene>
    <name evidence="4" type="ORF">OFUS_LOCUS18401</name>
</gene>
<comment type="caution">
    <text evidence="4">The sequence shown here is derived from an EMBL/GenBank/DDBJ whole genome shotgun (WGS) entry which is preliminary data.</text>
</comment>
<dbReference type="GO" id="GO:0000139">
    <property type="term" value="C:Golgi membrane"/>
    <property type="evidence" value="ECO:0007669"/>
    <property type="project" value="UniProtKB-SubCell"/>
</dbReference>
<dbReference type="PANTHER" id="PTHR15071:SF0">
    <property type="entry name" value="MANNOSE 6-PHOSPHATE RECEPTOR-LIKE PROTEIN 1"/>
    <property type="match status" value="1"/>
</dbReference>
<dbReference type="Pfam" id="PF02157">
    <property type="entry name" value="Man-6-P_recep"/>
    <property type="match status" value="1"/>
</dbReference>
<protein>
    <recommendedName>
        <fullName evidence="6">Cation-dependent mannose-6-phosphate receptor</fullName>
    </recommendedName>
</protein>
<dbReference type="GO" id="GO:0005802">
    <property type="term" value="C:trans-Golgi network"/>
    <property type="evidence" value="ECO:0007669"/>
    <property type="project" value="TreeGrafter"/>
</dbReference>
<dbReference type="EMBL" id="CAIIXF020000009">
    <property type="protein sequence ID" value="CAH1793566.1"/>
    <property type="molecule type" value="Genomic_DNA"/>
</dbReference>
<keyword evidence="2" id="KW-0472">Membrane</keyword>
<dbReference type="PANTHER" id="PTHR15071">
    <property type="entry name" value="MANNOSE-6-PHOSPHATE RECEPTOR FAMILY MEMBER"/>
    <property type="match status" value="1"/>
</dbReference>
<reference evidence="4" key="1">
    <citation type="submission" date="2022-03" db="EMBL/GenBank/DDBJ databases">
        <authorList>
            <person name="Martin C."/>
        </authorList>
    </citation>
    <scope>NUCLEOTIDE SEQUENCE</scope>
</reference>
<feature type="chain" id="PRO_5035754614" description="Cation-dependent mannose-6-phosphate receptor" evidence="3">
    <location>
        <begin position="25"/>
        <end position="265"/>
    </location>
</feature>
<dbReference type="AlphaFoldDB" id="A0A8S4PK37"/>
<keyword evidence="1" id="KW-0325">Glycoprotein</keyword>
<evidence type="ECO:0000313" key="4">
    <source>
        <dbReference type="EMBL" id="CAH1793566.1"/>
    </source>
</evidence>
<evidence type="ECO:0000313" key="5">
    <source>
        <dbReference type="Proteomes" id="UP000749559"/>
    </source>
</evidence>
<dbReference type="Gene3D" id="2.70.130.10">
    <property type="entry name" value="Mannose-6-phosphate receptor binding domain"/>
    <property type="match status" value="1"/>
</dbReference>
<organism evidence="4 5">
    <name type="scientific">Owenia fusiformis</name>
    <name type="common">Polychaete worm</name>
    <dbReference type="NCBI Taxonomy" id="6347"/>
    <lineage>
        <taxon>Eukaryota</taxon>
        <taxon>Metazoa</taxon>
        <taxon>Spiralia</taxon>
        <taxon>Lophotrochozoa</taxon>
        <taxon>Annelida</taxon>
        <taxon>Polychaeta</taxon>
        <taxon>Sedentaria</taxon>
        <taxon>Canalipalpata</taxon>
        <taxon>Sabellida</taxon>
        <taxon>Oweniida</taxon>
        <taxon>Oweniidae</taxon>
        <taxon>Owenia</taxon>
    </lineage>
</organism>
<name>A0A8S4PK37_OWEFU</name>
<dbReference type="SUPFAM" id="SSF50911">
    <property type="entry name" value="Mannose 6-phosphate receptor domain"/>
    <property type="match status" value="1"/>
</dbReference>
<evidence type="ECO:0000256" key="3">
    <source>
        <dbReference type="SAM" id="SignalP"/>
    </source>
</evidence>
<evidence type="ECO:0008006" key="6">
    <source>
        <dbReference type="Google" id="ProtNLM"/>
    </source>
</evidence>
<dbReference type="InterPro" id="IPR028927">
    <property type="entry name" value="Man-6-P_rcpt"/>
</dbReference>
<dbReference type="Proteomes" id="UP000749559">
    <property type="component" value="Unassembled WGS sequence"/>
</dbReference>
<keyword evidence="2" id="KW-0812">Transmembrane</keyword>